<name>A0A8B8VE48_BALMU</name>
<feature type="region of interest" description="Disordered" evidence="1">
    <location>
        <begin position="1"/>
        <end position="23"/>
    </location>
</feature>
<dbReference type="Proteomes" id="UP000694857">
    <property type="component" value="Chromosome 15"/>
</dbReference>
<evidence type="ECO:0000313" key="3">
    <source>
        <dbReference type="RefSeq" id="XP_036682692.1"/>
    </source>
</evidence>
<feature type="region of interest" description="Disordered" evidence="1">
    <location>
        <begin position="155"/>
        <end position="261"/>
    </location>
</feature>
<feature type="compositionally biased region" description="Basic and acidic residues" evidence="1">
    <location>
        <begin position="223"/>
        <end position="237"/>
    </location>
</feature>
<gene>
    <name evidence="3" type="primary">LOC118881677</name>
</gene>
<sequence>MRQQAAQKKLGQHLNRGHVGPLAEDQLSRIPGLLPHGHRGAVAEDEPCAAWDDATSGLPASSSTEEAGALGQATPKFHLHPDPRSPLQPAHSLAEPGPAPGPCPQAWRPDRDAASAEEPSLHPAPGNRHVRLQPCLLSAGFLKRNRVSRPQRALALGEAQPPPPGPTRSARPHPRAAAAQRTKAPRPWSSRCGLSKPRGGSLLTTPFGASEAKKGVEQNLFSKQEELCRERERELSREGPQPLSPAKRSPDACRGLPHPHTRTGAAWRGVWTSAGCACAPKRLRWDGQQGVSPARGPCLVLF</sequence>
<dbReference type="GeneID" id="118881677"/>
<evidence type="ECO:0000313" key="2">
    <source>
        <dbReference type="Proteomes" id="UP000694857"/>
    </source>
</evidence>
<protein>
    <submittedName>
        <fullName evidence="3">F-BAR domain only protein 1-like</fullName>
    </submittedName>
</protein>
<dbReference type="KEGG" id="bmus:118881677"/>
<keyword evidence="2" id="KW-1185">Reference proteome</keyword>
<organism evidence="2 3">
    <name type="scientific">Balaenoptera musculus</name>
    <name type="common">Blue whale</name>
    <dbReference type="NCBI Taxonomy" id="9771"/>
    <lineage>
        <taxon>Eukaryota</taxon>
        <taxon>Metazoa</taxon>
        <taxon>Chordata</taxon>
        <taxon>Craniata</taxon>
        <taxon>Vertebrata</taxon>
        <taxon>Euteleostomi</taxon>
        <taxon>Mammalia</taxon>
        <taxon>Eutheria</taxon>
        <taxon>Laurasiatheria</taxon>
        <taxon>Artiodactyla</taxon>
        <taxon>Whippomorpha</taxon>
        <taxon>Cetacea</taxon>
        <taxon>Mysticeti</taxon>
        <taxon>Balaenopteridae</taxon>
        <taxon>Balaenoptera</taxon>
    </lineage>
</organism>
<dbReference type="AlphaFoldDB" id="A0A8B8VE48"/>
<feature type="region of interest" description="Disordered" evidence="1">
    <location>
        <begin position="46"/>
        <end position="128"/>
    </location>
</feature>
<dbReference type="RefSeq" id="XP_036682692.1">
    <property type="nucleotide sequence ID" value="XM_036826797.1"/>
</dbReference>
<evidence type="ECO:0000256" key="1">
    <source>
        <dbReference type="SAM" id="MobiDB-lite"/>
    </source>
</evidence>
<reference evidence="3" key="1">
    <citation type="submission" date="2025-08" db="UniProtKB">
        <authorList>
            <consortium name="RefSeq"/>
        </authorList>
    </citation>
    <scope>IDENTIFICATION</scope>
    <source>
        <tissue evidence="3">Epidermis and Blubber</tissue>
    </source>
</reference>
<accession>A0A8B8VE48</accession>
<proteinExistence type="predicted"/>
<dbReference type="OrthoDB" id="10602827at2759"/>